<sequence>MRRPGVDLVRHPAGATELVLLAHGGEERSKADPHLWRPALLRMWPFAMAARWAAPDAAIGFARYRFRGWNDAGDPAVDLRAVLDELPYERVLLIGHSMGGRAVVAVGDHPRVAGVLALAPWLPPGEPLVALRPPVTFVHGADDTMTDPAATAAYAARLRAAGVLVTTYALAGEGHAMLKRPKDWNRLVTEFVRGDATGGGDEHLPAAGAQVVSAVAEIATTRFRLPVKERFRAEAWG</sequence>
<comment type="caution">
    <text evidence="1">The sequence shown here is derived from an EMBL/GenBank/DDBJ whole genome shotgun (WGS) entry which is preliminary data.</text>
</comment>
<gene>
    <name evidence="1" type="ORF">JOF29_000871</name>
</gene>
<dbReference type="SUPFAM" id="SSF53474">
    <property type="entry name" value="alpha/beta-Hydrolases"/>
    <property type="match status" value="1"/>
</dbReference>
<dbReference type="Gene3D" id="3.40.50.1820">
    <property type="entry name" value="alpha/beta hydrolase"/>
    <property type="match status" value="1"/>
</dbReference>
<protein>
    <submittedName>
        <fullName evidence="1">Pimeloyl-ACP methyl ester carboxylesterase</fullName>
    </submittedName>
</protein>
<accession>A0ABS4UDU5</accession>
<dbReference type="RefSeq" id="WP_209692918.1">
    <property type="nucleotide sequence ID" value="NZ_BAAAVU010000029.1"/>
</dbReference>
<dbReference type="InterPro" id="IPR029058">
    <property type="entry name" value="AB_hydrolase_fold"/>
</dbReference>
<organism evidence="1 2">
    <name type="scientific">Kribbella aluminosa</name>
    <dbReference type="NCBI Taxonomy" id="416017"/>
    <lineage>
        <taxon>Bacteria</taxon>
        <taxon>Bacillati</taxon>
        <taxon>Actinomycetota</taxon>
        <taxon>Actinomycetes</taxon>
        <taxon>Propionibacteriales</taxon>
        <taxon>Kribbellaceae</taxon>
        <taxon>Kribbella</taxon>
    </lineage>
</organism>
<evidence type="ECO:0000313" key="2">
    <source>
        <dbReference type="Proteomes" id="UP000755585"/>
    </source>
</evidence>
<evidence type="ECO:0000313" key="1">
    <source>
        <dbReference type="EMBL" id="MBP2349788.1"/>
    </source>
</evidence>
<dbReference type="Proteomes" id="UP000755585">
    <property type="component" value="Unassembled WGS sequence"/>
</dbReference>
<dbReference type="EMBL" id="JAGINT010000001">
    <property type="protein sequence ID" value="MBP2349788.1"/>
    <property type="molecule type" value="Genomic_DNA"/>
</dbReference>
<keyword evidence="2" id="KW-1185">Reference proteome</keyword>
<proteinExistence type="predicted"/>
<name>A0ABS4UDU5_9ACTN</name>
<reference evidence="1 2" key="1">
    <citation type="submission" date="2021-03" db="EMBL/GenBank/DDBJ databases">
        <title>Sequencing the genomes of 1000 actinobacteria strains.</title>
        <authorList>
            <person name="Klenk H.-P."/>
        </authorList>
    </citation>
    <scope>NUCLEOTIDE SEQUENCE [LARGE SCALE GENOMIC DNA]</scope>
    <source>
        <strain evidence="1 2">DSM 18824</strain>
    </source>
</reference>